<evidence type="ECO:0000256" key="2">
    <source>
        <dbReference type="SAM" id="MobiDB-lite"/>
    </source>
</evidence>
<feature type="region of interest" description="Disordered" evidence="2">
    <location>
        <begin position="1"/>
        <end position="59"/>
    </location>
</feature>
<evidence type="ECO:0000313" key="5">
    <source>
        <dbReference type="Proteomes" id="UP001246244"/>
    </source>
</evidence>
<dbReference type="Proteomes" id="UP001246244">
    <property type="component" value="Unassembled WGS sequence"/>
</dbReference>
<evidence type="ECO:0000256" key="1">
    <source>
        <dbReference type="ARBA" id="ARBA00009129"/>
    </source>
</evidence>
<feature type="compositionally biased region" description="Basic and acidic residues" evidence="2">
    <location>
        <begin position="9"/>
        <end position="59"/>
    </location>
</feature>
<dbReference type="RefSeq" id="WP_310577303.1">
    <property type="nucleotide sequence ID" value="NZ_JAVKPK010000118.1"/>
</dbReference>
<comment type="caution">
    <text evidence="4">The sequence shown here is derived from an EMBL/GenBank/DDBJ whole genome shotgun (WGS) entry which is preliminary data.</text>
</comment>
<feature type="domain" description="CsbD-like" evidence="3">
    <location>
        <begin position="7"/>
        <end position="57"/>
    </location>
</feature>
<dbReference type="Pfam" id="PF05532">
    <property type="entry name" value="CsbD"/>
    <property type="match status" value="1"/>
</dbReference>
<evidence type="ECO:0000313" key="4">
    <source>
        <dbReference type="EMBL" id="MDR7667275.1"/>
    </source>
</evidence>
<sequence length="59" mass="6641">MKSSTEDQVEGKLHKAKGEIKETAGKLIKDPDLETEGRVEQTEGKIQEKKGQIKKVFDK</sequence>
<evidence type="ECO:0000259" key="3">
    <source>
        <dbReference type="Pfam" id="PF05532"/>
    </source>
</evidence>
<name>A0ABU2D5K0_9EURY</name>
<dbReference type="InterPro" id="IPR008462">
    <property type="entry name" value="CsbD"/>
</dbReference>
<dbReference type="InterPro" id="IPR036629">
    <property type="entry name" value="YjbJ_sf"/>
</dbReference>
<gene>
    <name evidence="4" type="ORF">RG963_16140</name>
</gene>
<protein>
    <submittedName>
        <fullName evidence="4">CsbD family protein</fullName>
    </submittedName>
</protein>
<accession>A0ABU2D5K0</accession>
<organism evidence="4 5">
    <name type="scientific">Methanosarcina baikalica</name>
    <dbReference type="NCBI Taxonomy" id="3073890"/>
    <lineage>
        <taxon>Archaea</taxon>
        <taxon>Methanobacteriati</taxon>
        <taxon>Methanobacteriota</taxon>
        <taxon>Stenosarchaea group</taxon>
        <taxon>Methanomicrobia</taxon>
        <taxon>Methanosarcinales</taxon>
        <taxon>Methanosarcinaceae</taxon>
        <taxon>Methanosarcina</taxon>
    </lineage>
</organism>
<proteinExistence type="inferred from homology"/>
<dbReference type="SUPFAM" id="SSF69047">
    <property type="entry name" value="Hypothetical protein YjbJ"/>
    <property type="match status" value="1"/>
</dbReference>
<dbReference type="EMBL" id="JAVKPK010000118">
    <property type="protein sequence ID" value="MDR7667275.1"/>
    <property type="molecule type" value="Genomic_DNA"/>
</dbReference>
<dbReference type="Gene3D" id="1.10.1470.10">
    <property type="entry name" value="YjbJ"/>
    <property type="match status" value="1"/>
</dbReference>
<reference evidence="5" key="1">
    <citation type="submission" date="2023-07" db="EMBL/GenBank/DDBJ databases">
        <title>Whole-genome sequencing of a new Methanosarcina sp. Z-7115.</title>
        <authorList>
            <person name="Zhilina T.N."/>
            <person name="Merkel A.Y."/>
        </authorList>
    </citation>
    <scope>NUCLEOTIDE SEQUENCE [LARGE SCALE GENOMIC DNA]</scope>
    <source>
        <strain evidence="5">Z-7115</strain>
    </source>
</reference>
<keyword evidence="5" id="KW-1185">Reference proteome</keyword>
<comment type="similarity">
    <text evidence="1">Belongs to the UPF0337 (CsbD) family.</text>
</comment>